<dbReference type="InterPro" id="IPR000182">
    <property type="entry name" value="GNAT_dom"/>
</dbReference>
<dbReference type="Proteomes" id="UP000321328">
    <property type="component" value="Unassembled WGS sequence"/>
</dbReference>
<feature type="domain" description="N-acetyltransferase" evidence="1">
    <location>
        <begin position="34"/>
        <end position="174"/>
    </location>
</feature>
<sequence length="174" mass="18501">MMNGVEAETAVPAAAGAEVRVAPLGAEYAGEAWTVQRAAYVAEAQRYCAQIPPLVETLATVRAELARADGPELVARGAWLGPRLVGSVRGRIDGDRMEVSRFAVAPDVQHRGIGRALLAAVHAAAPPPVRTFWLVAAAGSEDNLRFYAAAGYRVVDHLVDHLGVTLARMERPAR</sequence>
<dbReference type="CDD" id="cd04301">
    <property type="entry name" value="NAT_SF"/>
    <property type="match status" value="1"/>
</dbReference>
<dbReference type="EMBL" id="BJVI01000030">
    <property type="protein sequence ID" value="GEL19067.1"/>
    <property type="molecule type" value="Genomic_DNA"/>
</dbReference>
<dbReference type="Gene3D" id="3.40.630.30">
    <property type="match status" value="1"/>
</dbReference>
<protein>
    <recommendedName>
        <fullName evidence="1">N-acetyltransferase domain-containing protein</fullName>
    </recommendedName>
</protein>
<evidence type="ECO:0000313" key="2">
    <source>
        <dbReference type="EMBL" id="GEL19067.1"/>
    </source>
</evidence>
<gene>
    <name evidence="2" type="ORF">PA7_29040</name>
</gene>
<evidence type="ECO:0000259" key="1">
    <source>
        <dbReference type="PROSITE" id="PS51186"/>
    </source>
</evidence>
<dbReference type="GO" id="GO:0016747">
    <property type="term" value="F:acyltransferase activity, transferring groups other than amino-acyl groups"/>
    <property type="evidence" value="ECO:0007669"/>
    <property type="project" value="InterPro"/>
</dbReference>
<dbReference type="AlphaFoldDB" id="A0A511D310"/>
<dbReference type="InterPro" id="IPR016181">
    <property type="entry name" value="Acyl_CoA_acyltransferase"/>
</dbReference>
<dbReference type="STRING" id="1123024.GCA_000423625_04165"/>
<reference evidence="2 3" key="1">
    <citation type="submission" date="2019-07" db="EMBL/GenBank/DDBJ databases">
        <title>Whole genome shotgun sequence of Pseudonocardia asaccharolytica NBRC 16224.</title>
        <authorList>
            <person name="Hosoyama A."/>
            <person name="Uohara A."/>
            <person name="Ohji S."/>
            <person name="Ichikawa N."/>
        </authorList>
    </citation>
    <scope>NUCLEOTIDE SEQUENCE [LARGE SCALE GENOMIC DNA]</scope>
    <source>
        <strain evidence="2 3">NBRC 16224</strain>
    </source>
</reference>
<proteinExistence type="predicted"/>
<dbReference type="Pfam" id="PF00583">
    <property type="entry name" value="Acetyltransf_1"/>
    <property type="match status" value="1"/>
</dbReference>
<comment type="caution">
    <text evidence="2">The sequence shown here is derived from an EMBL/GenBank/DDBJ whole genome shotgun (WGS) entry which is preliminary data.</text>
</comment>
<organism evidence="2 3">
    <name type="scientific">Pseudonocardia asaccharolytica DSM 44247 = NBRC 16224</name>
    <dbReference type="NCBI Taxonomy" id="1123024"/>
    <lineage>
        <taxon>Bacteria</taxon>
        <taxon>Bacillati</taxon>
        <taxon>Actinomycetota</taxon>
        <taxon>Actinomycetes</taxon>
        <taxon>Pseudonocardiales</taxon>
        <taxon>Pseudonocardiaceae</taxon>
        <taxon>Pseudonocardia</taxon>
    </lineage>
</organism>
<keyword evidence="3" id="KW-1185">Reference proteome</keyword>
<dbReference type="PROSITE" id="PS51186">
    <property type="entry name" value="GNAT"/>
    <property type="match status" value="1"/>
</dbReference>
<accession>A0A511D310</accession>
<evidence type="ECO:0000313" key="3">
    <source>
        <dbReference type="Proteomes" id="UP000321328"/>
    </source>
</evidence>
<name>A0A511D310_9PSEU</name>
<dbReference type="SUPFAM" id="SSF55729">
    <property type="entry name" value="Acyl-CoA N-acyltransferases (Nat)"/>
    <property type="match status" value="1"/>
</dbReference>